<keyword evidence="1" id="KW-0997">Cell inner membrane</keyword>
<comment type="similarity">
    <text evidence="1">Belongs to the vitamin uptake transporter (VUT/ECF) (TC 2.A.88) family. Q precursor transporter subfamily.</text>
</comment>
<keyword evidence="1" id="KW-0812">Transmembrane</keyword>
<keyword evidence="1" id="KW-0813">Transport</keyword>
<dbReference type="PANTHER" id="PTHR34300:SF2">
    <property type="entry name" value="QUEUOSINE PRECURSOR TRANSPORTER-RELATED"/>
    <property type="match status" value="1"/>
</dbReference>
<accession>A0A447KJW0</accession>
<feature type="transmembrane region" description="Helical" evidence="1">
    <location>
        <begin position="79"/>
        <end position="100"/>
    </location>
</feature>
<evidence type="ECO:0000313" key="3">
    <source>
        <dbReference type="Proteomes" id="UP000281391"/>
    </source>
</evidence>
<gene>
    <name evidence="2" type="primary">yhhQ_1</name>
    <name evidence="2" type="ORF">NCTC11214_00075</name>
</gene>
<keyword evidence="1" id="KW-1133">Transmembrane helix</keyword>
<comment type="function">
    <text evidence="1">Involved in the import of queuosine (Q) precursors, required for Q precursor salvage.</text>
</comment>
<dbReference type="InterPro" id="IPR003744">
    <property type="entry name" value="YhhQ"/>
</dbReference>
<comment type="subcellular location">
    <subcellularLocation>
        <location evidence="1">Cell inner membrane</location>
        <topology evidence="1">Multi-pass membrane protein</topology>
    </subcellularLocation>
</comment>
<dbReference type="Pfam" id="PF02592">
    <property type="entry name" value="Vut_1"/>
    <property type="match status" value="1"/>
</dbReference>
<evidence type="ECO:0000256" key="1">
    <source>
        <dbReference type="HAMAP-Rule" id="MF_02088"/>
    </source>
</evidence>
<evidence type="ECO:0000313" key="2">
    <source>
        <dbReference type="EMBL" id="VDZ51186.1"/>
    </source>
</evidence>
<feature type="transmembrane region" description="Helical" evidence="1">
    <location>
        <begin position="249"/>
        <end position="272"/>
    </location>
</feature>
<feature type="transmembrane region" description="Helical" evidence="1">
    <location>
        <begin position="181"/>
        <end position="204"/>
    </location>
</feature>
<dbReference type="AlphaFoldDB" id="A0A447KJW0"/>
<dbReference type="GO" id="GO:0005886">
    <property type="term" value="C:plasma membrane"/>
    <property type="evidence" value="ECO:0007669"/>
    <property type="project" value="UniProtKB-SubCell"/>
</dbReference>
<reference evidence="2 3" key="1">
    <citation type="submission" date="2018-12" db="EMBL/GenBank/DDBJ databases">
        <authorList>
            <consortium name="Pathogen Informatics"/>
        </authorList>
    </citation>
    <scope>NUCLEOTIDE SEQUENCE [LARGE SCALE GENOMIC DNA]</scope>
    <source>
        <strain evidence="2 3">NCTC11214</strain>
    </source>
</reference>
<sequence length="285" mass="32385">MEANIKYKLIGFDILNGKANVMVLNTGRVMSMPYERLLSSEVIDDFNAREVSAVCRKIYGSGESVKTEYEFKDRNEKQWLTYVAFCLVISVCYIFSNIAAVKPVHIQYFDLIITPGTFVYPFTFLVVDLLNEFYGFRLARKAIYMCVVANAAILGLLYVSLKLPVIPEWIFNGPYNSLINQIQSTFLASTIAFLTSELANSYVLCKIKELTNSRYLYIRILSSIFVASVIDSIVFCFIAFSGLMTNEQIIGIIAVQVIIKLLYAIVNVFPAYGARYLFNKYLTQE</sequence>
<feature type="transmembrane region" description="Helical" evidence="1">
    <location>
        <begin position="216"/>
        <end position="243"/>
    </location>
</feature>
<dbReference type="Proteomes" id="UP000281391">
    <property type="component" value="Chromosome"/>
</dbReference>
<feature type="transmembrane region" description="Helical" evidence="1">
    <location>
        <begin position="142"/>
        <end position="161"/>
    </location>
</feature>
<dbReference type="GO" id="GO:0022857">
    <property type="term" value="F:transmembrane transporter activity"/>
    <property type="evidence" value="ECO:0007669"/>
    <property type="project" value="UniProtKB-UniRule"/>
</dbReference>
<dbReference type="PANTHER" id="PTHR34300">
    <property type="entry name" value="QUEUOSINE PRECURSOR TRANSPORTER-RELATED"/>
    <property type="match status" value="1"/>
</dbReference>
<dbReference type="NCBIfam" id="TIGR00697">
    <property type="entry name" value="queuosine precursor transporter"/>
    <property type="match status" value="1"/>
</dbReference>
<dbReference type="EMBL" id="LR134117">
    <property type="protein sequence ID" value="VDZ51186.1"/>
    <property type="molecule type" value="Genomic_DNA"/>
</dbReference>
<dbReference type="HAMAP" id="MF_02088">
    <property type="entry name" value="Q_prec_transport"/>
    <property type="match status" value="1"/>
</dbReference>
<name>A0A447KJW0_SEROD</name>
<dbReference type="RefSeq" id="WP_004966235.1">
    <property type="nucleotide sequence ID" value="NZ_LR134117.1"/>
</dbReference>
<feature type="transmembrane region" description="Helical" evidence="1">
    <location>
        <begin position="106"/>
        <end position="130"/>
    </location>
</feature>
<keyword evidence="1" id="KW-0472">Membrane</keyword>
<protein>
    <recommendedName>
        <fullName evidence="1">Probable queuosine precursor transporter</fullName>
        <shortName evidence="1">Q precursor transporter</shortName>
    </recommendedName>
</protein>
<organism evidence="2 3">
    <name type="scientific">Serratia odorifera</name>
    <dbReference type="NCBI Taxonomy" id="618"/>
    <lineage>
        <taxon>Bacteria</taxon>
        <taxon>Pseudomonadati</taxon>
        <taxon>Pseudomonadota</taxon>
        <taxon>Gammaproteobacteria</taxon>
        <taxon>Enterobacterales</taxon>
        <taxon>Yersiniaceae</taxon>
        <taxon>Serratia</taxon>
    </lineage>
</organism>
<keyword evidence="1" id="KW-1003">Cell membrane</keyword>
<dbReference type="KEGG" id="sof:NCTC11214_00075"/>
<proteinExistence type="inferred from homology"/>